<proteinExistence type="predicted"/>
<protein>
    <submittedName>
        <fullName evidence="1">Uncharacterized protein</fullName>
    </submittedName>
</protein>
<comment type="caution">
    <text evidence="1">The sequence shown here is derived from an EMBL/GenBank/DDBJ whole genome shotgun (WGS) entry which is preliminary data.</text>
</comment>
<evidence type="ECO:0000313" key="1">
    <source>
        <dbReference type="EMBL" id="MBB5729911.1"/>
    </source>
</evidence>
<dbReference type="Proteomes" id="UP000546701">
    <property type="component" value="Unassembled WGS sequence"/>
</dbReference>
<keyword evidence="2" id="KW-1185">Reference proteome</keyword>
<gene>
    <name evidence="1" type="ORF">FHS99_002407</name>
</gene>
<sequence length="102" mass="9965">MRIGLMGLAVVFLLVLLAAAFFGMASGGDEVTRPGAAGVEAGNVAAAAADAEANPKEPLAELGVAPGGATEVNNIAAPEMRPVIIPGPPAPVLSPPASRTVP</sequence>
<name>A0A7W9BTU2_9SPHN</name>
<accession>A0A7W9BTU2</accession>
<reference evidence="1 2" key="1">
    <citation type="submission" date="2020-08" db="EMBL/GenBank/DDBJ databases">
        <title>Genomic Encyclopedia of Type Strains, Phase IV (KMG-IV): sequencing the most valuable type-strain genomes for metagenomic binning, comparative biology and taxonomic classification.</title>
        <authorList>
            <person name="Goeker M."/>
        </authorList>
    </citation>
    <scope>NUCLEOTIDE SEQUENCE [LARGE SCALE GENOMIC DNA]</scope>
    <source>
        <strain evidence="1 2">DSM 103336</strain>
    </source>
</reference>
<organism evidence="1 2">
    <name type="scientific">Sphingomonas prati</name>
    <dbReference type="NCBI Taxonomy" id="1843237"/>
    <lineage>
        <taxon>Bacteria</taxon>
        <taxon>Pseudomonadati</taxon>
        <taxon>Pseudomonadota</taxon>
        <taxon>Alphaproteobacteria</taxon>
        <taxon>Sphingomonadales</taxon>
        <taxon>Sphingomonadaceae</taxon>
        <taxon>Sphingomonas</taxon>
    </lineage>
</organism>
<dbReference type="EMBL" id="JACIJR010000005">
    <property type="protein sequence ID" value="MBB5729911.1"/>
    <property type="molecule type" value="Genomic_DNA"/>
</dbReference>
<evidence type="ECO:0000313" key="2">
    <source>
        <dbReference type="Proteomes" id="UP000546701"/>
    </source>
</evidence>
<dbReference type="AlphaFoldDB" id="A0A7W9BTU2"/>